<feature type="compositionally biased region" description="Basic and acidic residues" evidence="1">
    <location>
        <begin position="233"/>
        <end position="242"/>
    </location>
</feature>
<organism evidence="2">
    <name type="scientific">Hexamita inflata</name>
    <dbReference type="NCBI Taxonomy" id="28002"/>
    <lineage>
        <taxon>Eukaryota</taxon>
        <taxon>Metamonada</taxon>
        <taxon>Diplomonadida</taxon>
        <taxon>Hexamitidae</taxon>
        <taxon>Hexamitinae</taxon>
        <taxon>Hexamita</taxon>
    </lineage>
</organism>
<accession>A0AA86PEV9</accession>
<evidence type="ECO:0000313" key="4">
    <source>
        <dbReference type="Proteomes" id="UP001642409"/>
    </source>
</evidence>
<gene>
    <name evidence="2" type="ORF">HINF_LOCUS22390</name>
    <name evidence="3" type="ORF">HINF_LOCUS73192</name>
</gene>
<evidence type="ECO:0000313" key="3">
    <source>
        <dbReference type="EMBL" id="CAL6105291.1"/>
    </source>
</evidence>
<reference evidence="2" key="1">
    <citation type="submission" date="2023-06" db="EMBL/GenBank/DDBJ databases">
        <authorList>
            <person name="Kurt Z."/>
        </authorList>
    </citation>
    <scope>NUCLEOTIDE SEQUENCE</scope>
</reference>
<sequence length="400" mass="45836">MLQIVPSQIDTECKQLIVTNLSTQYICAKFIPSGTCPILIQPDIQLIKPNESLTLYPITKSQQNANDSTDSQFQTFNGLKLTYASFQSPPTDLKRALFQSKSLNQLLKINVPLVASPVQHESIPVSNVPPIKKKLQSATIDISNDVINFFQNQRRETEPSKFVDKKKKSLLVEVEDKLQDKLQRYSTDMVKVPTSIHMDTFPDESVLDTAKFLKNDSKKQFTKQQNNSVQHLEPPKHSEHSENPLKIQQQITDMSLGSFHSADIKTNYETNTELKNLSTIKENIQVHENNHQRQRSIFDEQAEVNMDMGRMISSTVHKAKLKSASLDMIKTGINDLLLQKVTKLKEDQQLEKAQTMFAKIQQSRKEIEKDIDKQYQIQKRKILDTVIVMVVFMLVKMIHT</sequence>
<reference evidence="3 4" key="2">
    <citation type="submission" date="2024-07" db="EMBL/GenBank/DDBJ databases">
        <authorList>
            <person name="Akdeniz Z."/>
        </authorList>
    </citation>
    <scope>NUCLEOTIDE SEQUENCE [LARGE SCALE GENOMIC DNA]</scope>
</reference>
<comment type="caution">
    <text evidence="2">The sequence shown here is derived from an EMBL/GenBank/DDBJ whole genome shotgun (WGS) entry which is preliminary data.</text>
</comment>
<protein>
    <submittedName>
        <fullName evidence="3">Hypothetical_protein</fullName>
    </submittedName>
</protein>
<dbReference type="Proteomes" id="UP001642409">
    <property type="component" value="Unassembled WGS sequence"/>
</dbReference>
<feature type="region of interest" description="Disordered" evidence="1">
    <location>
        <begin position="218"/>
        <end position="242"/>
    </location>
</feature>
<dbReference type="EMBL" id="CATOUU010000588">
    <property type="protein sequence ID" value="CAI9934745.1"/>
    <property type="molecule type" value="Genomic_DNA"/>
</dbReference>
<evidence type="ECO:0000256" key="1">
    <source>
        <dbReference type="SAM" id="MobiDB-lite"/>
    </source>
</evidence>
<evidence type="ECO:0000313" key="2">
    <source>
        <dbReference type="EMBL" id="CAI9934745.1"/>
    </source>
</evidence>
<dbReference type="AlphaFoldDB" id="A0AA86PEV9"/>
<name>A0AA86PEV9_9EUKA</name>
<dbReference type="EMBL" id="CAXDID020000594">
    <property type="protein sequence ID" value="CAL6105291.1"/>
    <property type="molecule type" value="Genomic_DNA"/>
</dbReference>
<proteinExistence type="predicted"/>
<keyword evidence="4" id="KW-1185">Reference proteome</keyword>